<keyword evidence="4 5" id="KW-0456">Lyase</keyword>
<dbReference type="PANTHER" id="PTHR43727">
    <property type="entry name" value="DIAMINOPIMELATE DECARBOXYLASE"/>
    <property type="match status" value="1"/>
</dbReference>
<feature type="binding site" evidence="5">
    <location>
        <position position="298"/>
    </location>
    <ligand>
        <name>substrate</name>
    </ligand>
</feature>
<dbReference type="AlphaFoldDB" id="A0A537LF08"/>
<dbReference type="GO" id="GO:0009089">
    <property type="term" value="P:lysine biosynthetic process via diaminopimelate"/>
    <property type="evidence" value="ECO:0007669"/>
    <property type="project" value="UniProtKB-UniRule"/>
</dbReference>
<dbReference type="Gene3D" id="3.20.20.10">
    <property type="entry name" value="Alanine racemase"/>
    <property type="match status" value="1"/>
</dbReference>
<comment type="subunit">
    <text evidence="5">Homodimer.</text>
</comment>
<gene>
    <name evidence="5 10" type="primary">lysA</name>
    <name evidence="10" type="ORF">E6H01_01205</name>
</gene>
<proteinExistence type="inferred from homology"/>
<evidence type="ECO:0000256" key="7">
    <source>
        <dbReference type="PIRSR" id="PIRSR600183-50"/>
    </source>
</evidence>
<feature type="domain" description="Orn/DAP/Arg decarboxylase 2 N-terminal" evidence="9">
    <location>
        <begin position="53"/>
        <end position="301"/>
    </location>
</feature>
<dbReference type="Proteomes" id="UP000319353">
    <property type="component" value="Unassembled WGS sequence"/>
</dbReference>
<comment type="caution">
    <text evidence="10">The sequence shown here is derived from an EMBL/GenBank/DDBJ whole genome shotgun (WGS) entry which is preliminary data.</text>
</comment>
<evidence type="ECO:0000256" key="8">
    <source>
        <dbReference type="RuleBase" id="RU003738"/>
    </source>
</evidence>
<dbReference type="InterPro" id="IPR022644">
    <property type="entry name" value="De-COase2_N"/>
</dbReference>
<dbReference type="InterPro" id="IPR002986">
    <property type="entry name" value="DAP_deCOOHase_LysA"/>
</dbReference>
<feature type="binding site" evidence="5">
    <location>
        <position position="367"/>
    </location>
    <ligand>
        <name>substrate</name>
    </ligand>
</feature>
<evidence type="ECO:0000259" key="9">
    <source>
        <dbReference type="Pfam" id="PF02784"/>
    </source>
</evidence>
<organism evidence="10 11">
    <name type="scientific">Candidatus Segetimicrobium genomatis</name>
    <dbReference type="NCBI Taxonomy" id="2569760"/>
    <lineage>
        <taxon>Bacteria</taxon>
        <taxon>Bacillati</taxon>
        <taxon>Candidatus Sysuimicrobiota</taxon>
        <taxon>Candidatus Sysuimicrobiia</taxon>
        <taxon>Candidatus Sysuimicrobiales</taxon>
        <taxon>Candidatus Segetimicrobiaceae</taxon>
        <taxon>Candidatus Segetimicrobium</taxon>
    </lineage>
</organism>
<feature type="binding site" evidence="5">
    <location>
        <position position="335"/>
    </location>
    <ligand>
        <name>substrate</name>
    </ligand>
</feature>
<feature type="active site" description="Proton donor" evidence="7">
    <location>
        <position position="366"/>
    </location>
</feature>
<comment type="similarity">
    <text evidence="5">Belongs to the Orn/Lys/Arg decarboxylase class-II family. LysA subfamily.</text>
</comment>
<dbReference type="Pfam" id="PF02784">
    <property type="entry name" value="Orn_Arg_deC_N"/>
    <property type="match status" value="1"/>
</dbReference>
<sequence>MSLATVAAHGFRINGAGHLELAGIDALVLARDFGTPLHVLDEGRLRANCGEYRDALAQAYGRNARAIFASKACCTVATCQIAHQEGMGIDVASGGELHTALRAGVPAKDLYFHGNNKTPDEIEYALRTGVGRFVVDNDHEFDLLETLTARLDTTADILLRLTPGIEPHTHQAIRTGGVDSKFGFGMLDGAAYRAVVRSSRMPRVRLRGLHAHIGSQVFDLEPFRTSAGALVDFAARIRDELDVTVDELNLGGGLGIRYVTTDEPPSITGYVRALADVVTAKVREHRLSPPRLSVEPGRSIVGSAGVTLYTVGAIKSIPGVRTYVAVDGGMFENPRPALYGAHYEAVAAARAADAATDVMAVAGRCCESGDVLIWEVRLPPVRSGDLLAVFGTGAYTYSMASNYNRFPRPAVVLAGDGRARCVVERETYDDLLRKDVAL</sequence>
<feature type="binding site" evidence="5">
    <location>
        <position position="395"/>
    </location>
    <ligand>
        <name>substrate</name>
    </ligand>
</feature>
<protein>
    <recommendedName>
        <fullName evidence="5 6">Diaminopimelate decarboxylase</fullName>
        <shortName evidence="5">DAP decarboxylase</shortName>
        <shortName evidence="5">DAPDC</shortName>
        <ecNumber evidence="5 6">4.1.1.20</ecNumber>
    </recommendedName>
</protein>
<dbReference type="PRINTS" id="PR01179">
    <property type="entry name" value="ODADCRBXLASE"/>
</dbReference>
<dbReference type="InterPro" id="IPR029066">
    <property type="entry name" value="PLP-binding_barrel"/>
</dbReference>
<accession>A0A537LF08</accession>
<comment type="pathway">
    <text evidence="5 8">Amino-acid biosynthesis; L-lysine biosynthesis via DAP pathway; L-lysine from DL-2,6-diaminopimelate: step 1/1.</text>
</comment>
<keyword evidence="5 8" id="KW-0457">Lysine biosynthesis</keyword>
<comment type="function">
    <text evidence="5">Specifically catalyzes the decarboxylation of meso-diaminopimelate (meso-DAP) to L-lysine.</text>
</comment>
<dbReference type="PRINTS" id="PR01181">
    <property type="entry name" value="DAPDCRBXLASE"/>
</dbReference>
<reference evidence="10 11" key="1">
    <citation type="journal article" date="2019" name="Nat. Microbiol.">
        <title>Mediterranean grassland soil C-N compound turnover is dependent on rainfall and depth, and is mediated by genomically divergent microorganisms.</title>
        <authorList>
            <person name="Diamond S."/>
            <person name="Andeer P.F."/>
            <person name="Li Z."/>
            <person name="Crits-Christoph A."/>
            <person name="Burstein D."/>
            <person name="Anantharaman K."/>
            <person name="Lane K.R."/>
            <person name="Thomas B.C."/>
            <person name="Pan C."/>
            <person name="Northen T.R."/>
            <person name="Banfield J.F."/>
        </authorList>
    </citation>
    <scope>NUCLEOTIDE SEQUENCE [LARGE SCALE GENOMIC DNA]</scope>
    <source>
        <strain evidence="10">NP_4</strain>
    </source>
</reference>
<dbReference type="HAMAP" id="MF_02120">
    <property type="entry name" value="LysA"/>
    <property type="match status" value="1"/>
</dbReference>
<evidence type="ECO:0000256" key="1">
    <source>
        <dbReference type="ARBA" id="ARBA00001933"/>
    </source>
</evidence>
<dbReference type="GO" id="GO:0008836">
    <property type="term" value="F:diaminopimelate decarboxylase activity"/>
    <property type="evidence" value="ECO:0007669"/>
    <property type="project" value="UniProtKB-UniRule"/>
</dbReference>
<dbReference type="UniPathway" id="UPA00034">
    <property type="reaction ID" value="UER00027"/>
</dbReference>
<comment type="catalytic activity">
    <reaction evidence="5 8">
        <text>meso-2,6-diaminopimelate + H(+) = L-lysine + CO2</text>
        <dbReference type="Rhea" id="RHEA:15101"/>
        <dbReference type="ChEBI" id="CHEBI:15378"/>
        <dbReference type="ChEBI" id="CHEBI:16526"/>
        <dbReference type="ChEBI" id="CHEBI:32551"/>
        <dbReference type="ChEBI" id="CHEBI:57791"/>
        <dbReference type="EC" id="4.1.1.20"/>
    </reaction>
</comment>
<dbReference type="InterPro" id="IPR009006">
    <property type="entry name" value="Ala_racemase/Decarboxylase_C"/>
</dbReference>
<dbReference type="InterPro" id="IPR000183">
    <property type="entry name" value="Orn/DAP/Arg_de-COase"/>
</dbReference>
<dbReference type="FunFam" id="3.20.20.10:FF:000003">
    <property type="entry name" value="Diaminopimelate decarboxylase"/>
    <property type="match status" value="1"/>
</dbReference>
<dbReference type="SUPFAM" id="SSF51419">
    <property type="entry name" value="PLP-binding barrel"/>
    <property type="match status" value="1"/>
</dbReference>
<feature type="binding site" evidence="5">
    <location>
        <begin position="295"/>
        <end position="298"/>
    </location>
    <ligand>
        <name>pyridoxal 5'-phosphate</name>
        <dbReference type="ChEBI" id="CHEBI:597326"/>
    </ligand>
</feature>
<evidence type="ECO:0000256" key="4">
    <source>
        <dbReference type="ARBA" id="ARBA00023239"/>
    </source>
</evidence>
<comment type="cofactor">
    <cofactor evidence="1 5 7 8">
        <name>pyridoxal 5'-phosphate</name>
        <dbReference type="ChEBI" id="CHEBI:597326"/>
    </cofactor>
</comment>
<keyword evidence="3 5" id="KW-0663">Pyridoxal phosphate</keyword>
<evidence type="ECO:0000313" key="10">
    <source>
        <dbReference type="EMBL" id="TMJ06604.1"/>
    </source>
</evidence>
<dbReference type="EMBL" id="VBAL01000011">
    <property type="protein sequence ID" value="TMJ06604.1"/>
    <property type="molecule type" value="Genomic_DNA"/>
</dbReference>
<evidence type="ECO:0000256" key="2">
    <source>
        <dbReference type="ARBA" id="ARBA00022793"/>
    </source>
</evidence>
<dbReference type="NCBIfam" id="TIGR01048">
    <property type="entry name" value="lysA"/>
    <property type="match status" value="1"/>
</dbReference>
<dbReference type="GO" id="GO:0030170">
    <property type="term" value="F:pyridoxal phosphate binding"/>
    <property type="evidence" value="ECO:0007669"/>
    <property type="project" value="UniProtKB-UniRule"/>
</dbReference>
<keyword evidence="2 5" id="KW-0210">Decarboxylase</keyword>
<dbReference type="EC" id="4.1.1.20" evidence="5 6"/>
<dbReference type="PANTHER" id="PTHR43727:SF2">
    <property type="entry name" value="GROUP IV DECARBOXYLASE"/>
    <property type="match status" value="1"/>
</dbReference>
<feature type="binding site" evidence="5">
    <location>
        <position position="395"/>
    </location>
    <ligand>
        <name>pyridoxal 5'-phosphate</name>
        <dbReference type="ChEBI" id="CHEBI:597326"/>
    </ligand>
</feature>
<keyword evidence="5" id="KW-0028">Amino-acid biosynthesis</keyword>
<feature type="modified residue" description="N6-(pyridoxal phosphate)lysine" evidence="5 7">
    <location>
        <position position="71"/>
    </location>
</feature>
<evidence type="ECO:0000256" key="6">
    <source>
        <dbReference type="NCBIfam" id="TIGR01048"/>
    </source>
</evidence>
<dbReference type="SUPFAM" id="SSF50621">
    <property type="entry name" value="Alanine racemase C-terminal domain-like"/>
    <property type="match status" value="1"/>
</dbReference>
<dbReference type="CDD" id="cd06828">
    <property type="entry name" value="PLPDE_III_DapDC"/>
    <property type="match status" value="1"/>
</dbReference>
<evidence type="ECO:0000313" key="11">
    <source>
        <dbReference type="Proteomes" id="UP000319353"/>
    </source>
</evidence>
<feature type="binding site" evidence="5">
    <location>
        <position position="253"/>
    </location>
    <ligand>
        <name>pyridoxal 5'-phosphate</name>
        <dbReference type="ChEBI" id="CHEBI:597326"/>
    </ligand>
</feature>
<feature type="binding site" evidence="5">
    <location>
        <position position="339"/>
    </location>
    <ligand>
        <name>substrate</name>
    </ligand>
</feature>
<dbReference type="Gene3D" id="2.40.37.10">
    <property type="entry name" value="Lyase, Ornithine Decarboxylase, Chain A, domain 1"/>
    <property type="match status" value="1"/>
</dbReference>
<name>A0A537LF08_9BACT</name>
<evidence type="ECO:0000256" key="3">
    <source>
        <dbReference type="ARBA" id="ARBA00022898"/>
    </source>
</evidence>
<evidence type="ECO:0000256" key="5">
    <source>
        <dbReference type="HAMAP-Rule" id="MF_02120"/>
    </source>
</evidence>